<reference evidence="2" key="1">
    <citation type="journal article" date="2023" name="Nat. Plants">
        <title>Single-cell RNA sequencing provides a high-resolution roadmap for understanding the multicellular compartmentation of specialized metabolism.</title>
        <authorList>
            <person name="Sun S."/>
            <person name="Shen X."/>
            <person name="Li Y."/>
            <person name="Li Y."/>
            <person name="Wang S."/>
            <person name="Li R."/>
            <person name="Zhang H."/>
            <person name="Shen G."/>
            <person name="Guo B."/>
            <person name="Wei J."/>
            <person name="Xu J."/>
            <person name="St-Pierre B."/>
            <person name="Chen S."/>
            <person name="Sun C."/>
        </authorList>
    </citation>
    <scope>NUCLEOTIDE SEQUENCE [LARGE SCALE GENOMIC DNA]</scope>
</reference>
<dbReference type="Proteomes" id="UP001060085">
    <property type="component" value="Linkage Group LG05"/>
</dbReference>
<comment type="caution">
    <text evidence="1">The sequence shown here is derived from an EMBL/GenBank/DDBJ whole genome shotgun (WGS) entry which is preliminary data.</text>
</comment>
<keyword evidence="2" id="KW-1185">Reference proteome</keyword>
<accession>A0ACC0AVT8</accession>
<protein>
    <submittedName>
        <fullName evidence="1">Uncharacterized protein</fullName>
    </submittedName>
</protein>
<proteinExistence type="predicted"/>
<name>A0ACC0AVT8_CATRO</name>
<dbReference type="EMBL" id="CM044705">
    <property type="protein sequence ID" value="KAI5664400.1"/>
    <property type="molecule type" value="Genomic_DNA"/>
</dbReference>
<evidence type="ECO:0000313" key="2">
    <source>
        <dbReference type="Proteomes" id="UP001060085"/>
    </source>
</evidence>
<gene>
    <name evidence="1" type="ORF">M9H77_23723</name>
</gene>
<evidence type="ECO:0000313" key="1">
    <source>
        <dbReference type="EMBL" id="KAI5664400.1"/>
    </source>
</evidence>
<sequence length="158" mass="18125">MKVFALQKPTLQILTPFILGFRDKNGDGLISIQELMWLLEKVGFNTSLEELQSLVGQSTKLDSIDFLFFYDIVVKKNKKKNDDDDDLIEAFKVFDLNGDGFISTDELESVLLRFGLWDELGHNEGRDCKSVIRIYDVNSDGFLDFEEFKNMMMTSVSS</sequence>
<organism evidence="1 2">
    <name type="scientific">Catharanthus roseus</name>
    <name type="common">Madagascar periwinkle</name>
    <name type="synonym">Vinca rosea</name>
    <dbReference type="NCBI Taxonomy" id="4058"/>
    <lineage>
        <taxon>Eukaryota</taxon>
        <taxon>Viridiplantae</taxon>
        <taxon>Streptophyta</taxon>
        <taxon>Embryophyta</taxon>
        <taxon>Tracheophyta</taxon>
        <taxon>Spermatophyta</taxon>
        <taxon>Magnoliopsida</taxon>
        <taxon>eudicotyledons</taxon>
        <taxon>Gunneridae</taxon>
        <taxon>Pentapetalae</taxon>
        <taxon>asterids</taxon>
        <taxon>lamiids</taxon>
        <taxon>Gentianales</taxon>
        <taxon>Apocynaceae</taxon>
        <taxon>Rauvolfioideae</taxon>
        <taxon>Vinceae</taxon>
        <taxon>Catharanthinae</taxon>
        <taxon>Catharanthus</taxon>
    </lineage>
</organism>